<evidence type="ECO:0000313" key="2">
    <source>
        <dbReference type="Proteomes" id="UP000234632"/>
    </source>
</evidence>
<comment type="caution">
    <text evidence="1">The sequence shown here is derived from an EMBL/GenBank/DDBJ whole genome shotgun (WGS) entry which is preliminary data.</text>
</comment>
<reference evidence="1 2" key="1">
    <citation type="submission" date="2015-12" db="EMBL/GenBank/DDBJ databases">
        <authorList>
            <person name="Shamseldin A."/>
            <person name="Moawad H."/>
            <person name="Abd El-Rahim W.M."/>
            <person name="Sadowsky M.J."/>
        </authorList>
    </citation>
    <scope>NUCLEOTIDE SEQUENCE [LARGE SCALE GENOMIC DNA]</scope>
    <source>
        <strain evidence="1 2">S43</strain>
    </source>
</reference>
<name>A0A2N4SY87_9MICC</name>
<dbReference type="Proteomes" id="UP000234632">
    <property type="component" value="Unassembled WGS sequence"/>
</dbReference>
<proteinExistence type="predicted"/>
<gene>
    <name evidence="1" type="ORF">AUQ48_16560</name>
</gene>
<organism evidence="1 2">
    <name type="scientific">Kocuria flava</name>
    <dbReference type="NCBI Taxonomy" id="446860"/>
    <lineage>
        <taxon>Bacteria</taxon>
        <taxon>Bacillati</taxon>
        <taxon>Actinomycetota</taxon>
        <taxon>Actinomycetes</taxon>
        <taxon>Micrococcales</taxon>
        <taxon>Micrococcaceae</taxon>
        <taxon>Kocuria</taxon>
    </lineage>
</organism>
<sequence length="74" mass="8144">MEVVNPGIDDVVDQPRLVDRVLVGEGGDQALKVLWSIVLHTAQRLTMAWGIFFSWTGSMRGLLGAFCRGAGEWN</sequence>
<accession>A0A2N4SY87</accession>
<dbReference type="AlphaFoldDB" id="A0A2N4SY87"/>
<evidence type="ECO:0000313" key="1">
    <source>
        <dbReference type="EMBL" id="PLC10916.1"/>
    </source>
</evidence>
<protein>
    <submittedName>
        <fullName evidence="1">Uncharacterized protein</fullName>
    </submittedName>
</protein>
<dbReference type="EMBL" id="LOMZ01000002">
    <property type="protein sequence ID" value="PLC10916.1"/>
    <property type="molecule type" value="Genomic_DNA"/>
</dbReference>